<reference evidence="1 2" key="1">
    <citation type="submission" date="2012-04" db="EMBL/GenBank/DDBJ databases">
        <authorList>
            <person name="Genoscope - CEA"/>
        </authorList>
    </citation>
    <scope>NUCLEOTIDE SEQUENCE [LARGE SCALE GENOMIC DNA]</scope>
    <source>
        <strain evidence="1 2">9806</strain>
    </source>
</reference>
<dbReference type="EMBL" id="CAIL01000261">
    <property type="protein sequence ID" value="CCI15439.1"/>
    <property type="molecule type" value="Genomic_DNA"/>
</dbReference>
<name>I4H065_MICAE</name>
<organism evidence="1 2">
    <name type="scientific">Microcystis aeruginosa PCC 9806</name>
    <dbReference type="NCBI Taxonomy" id="1160282"/>
    <lineage>
        <taxon>Bacteria</taxon>
        <taxon>Bacillati</taxon>
        <taxon>Cyanobacteriota</taxon>
        <taxon>Cyanophyceae</taxon>
        <taxon>Oscillatoriophycideae</taxon>
        <taxon>Chroococcales</taxon>
        <taxon>Microcystaceae</taxon>
        <taxon>Microcystis</taxon>
    </lineage>
</organism>
<sequence length="57" mass="6588">MLGCWGFRVLAEIPHLPISPSPHFPYPRIAYRQGVLSGLQYWENGYLGVNHDHREPD</sequence>
<comment type="caution">
    <text evidence="1">The sequence shown here is derived from an EMBL/GenBank/DDBJ whole genome shotgun (WGS) entry which is preliminary data.</text>
</comment>
<dbReference type="Proteomes" id="UP000003273">
    <property type="component" value="Unassembled WGS sequence"/>
</dbReference>
<dbReference type="HOGENOM" id="CLU_2991613_0_0_3"/>
<evidence type="ECO:0000313" key="1">
    <source>
        <dbReference type="EMBL" id="CCI15439.1"/>
    </source>
</evidence>
<proteinExistence type="predicted"/>
<dbReference type="AlphaFoldDB" id="I4H065"/>
<gene>
    <name evidence="1" type="ORF">MICAE_540089</name>
</gene>
<protein>
    <submittedName>
        <fullName evidence="1">Uncharacterized protein</fullName>
    </submittedName>
</protein>
<accession>I4H065</accession>
<evidence type="ECO:0000313" key="2">
    <source>
        <dbReference type="Proteomes" id="UP000003273"/>
    </source>
</evidence>